<proteinExistence type="predicted"/>
<dbReference type="GO" id="GO:0019867">
    <property type="term" value="C:outer membrane"/>
    <property type="evidence" value="ECO:0007669"/>
    <property type="project" value="InterPro"/>
</dbReference>
<comment type="caution">
    <text evidence="2">The sequence shown here is derived from an EMBL/GenBank/DDBJ whole genome shotgun (WGS) entry which is preliminary data.</text>
</comment>
<dbReference type="AlphaFoldDB" id="A0A067W622"/>
<dbReference type="eggNOG" id="COG3468">
    <property type="taxonomic scope" value="Bacteria"/>
</dbReference>
<evidence type="ECO:0000313" key="2">
    <source>
        <dbReference type="EMBL" id="KEC55395.1"/>
    </source>
</evidence>
<protein>
    <submittedName>
        <fullName evidence="2">Outer membrane autotransporter barrel domain-containing protein</fullName>
    </submittedName>
</protein>
<keyword evidence="3" id="KW-1185">Reference proteome</keyword>
<sequence length="169" mass="19157">MLNGDITTAFIKNTAKLNDTKTFSASATVGKEFATGIAGIKFEPQIQLIYQQLSFDTLSDAANLGIDIKDPPQWMARIGKRLRKIISTENNRSLFFFSANLMTASFKRRVVLLGTLFTRLYFVGRPSCSRMKIKRIGRDETQIKQINKAIEVFLKKIEQDMKQILTQAT</sequence>
<evidence type="ECO:0000313" key="3">
    <source>
        <dbReference type="Proteomes" id="UP000027015"/>
    </source>
</evidence>
<gene>
    <name evidence="2" type="ORF">O9A_00675</name>
</gene>
<organism evidence="2 3">
    <name type="scientific">Bartonella koehlerae C-29</name>
    <dbReference type="NCBI Taxonomy" id="1134510"/>
    <lineage>
        <taxon>Bacteria</taxon>
        <taxon>Pseudomonadati</taxon>
        <taxon>Pseudomonadota</taxon>
        <taxon>Alphaproteobacteria</taxon>
        <taxon>Hyphomicrobiales</taxon>
        <taxon>Bartonellaceae</taxon>
        <taxon>Bartonella</taxon>
    </lineage>
</organism>
<dbReference type="STRING" id="1134510.O9A_00675"/>
<dbReference type="PATRIC" id="fig|1134510.3.peg.784"/>
<dbReference type="InterPro" id="IPR006315">
    <property type="entry name" value="OM_autotransptr_brl_dom"/>
</dbReference>
<dbReference type="SUPFAM" id="SSF103515">
    <property type="entry name" value="Autotransporter"/>
    <property type="match status" value="1"/>
</dbReference>
<dbReference type="InterPro" id="IPR005546">
    <property type="entry name" value="Autotransporte_beta"/>
</dbReference>
<dbReference type="EMBL" id="AHPL01000007">
    <property type="protein sequence ID" value="KEC55395.1"/>
    <property type="molecule type" value="Genomic_DNA"/>
</dbReference>
<dbReference type="InterPro" id="IPR036709">
    <property type="entry name" value="Autotransporte_beta_dom_sf"/>
</dbReference>
<evidence type="ECO:0000259" key="1">
    <source>
        <dbReference type="Pfam" id="PF03797"/>
    </source>
</evidence>
<feature type="domain" description="Autotransporter" evidence="1">
    <location>
        <begin position="18"/>
        <end position="101"/>
    </location>
</feature>
<name>A0A067W622_9HYPH</name>
<dbReference type="HOGENOM" id="CLU_1575423_0_0_5"/>
<dbReference type="Pfam" id="PF03797">
    <property type="entry name" value="Autotransporter"/>
    <property type="match status" value="1"/>
</dbReference>
<dbReference type="Proteomes" id="UP000027015">
    <property type="component" value="Unassembled WGS sequence"/>
</dbReference>
<dbReference type="NCBIfam" id="TIGR01414">
    <property type="entry name" value="autotrans_barl"/>
    <property type="match status" value="1"/>
</dbReference>
<reference evidence="2 3" key="1">
    <citation type="submission" date="2012-04" db="EMBL/GenBank/DDBJ databases">
        <title>The Genome Sequence of Bartonella koehlerae C-29.</title>
        <authorList>
            <consortium name="The Broad Institute Genome Sequencing Platform"/>
            <consortium name="The Broad Institute Genome Sequencing Center for Infectious Disease"/>
            <person name="Feldgarden M."/>
            <person name="Kirby J."/>
            <person name="Kosoy M."/>
            <person name="Birtles R."/>
            <person name="Probert W.S."/>
            <person name="Chiaraviglio L."/>
            <person name="Walker B."/>
            <person name="Young S.K."/>
            <person name="Zeng Q."/>
            <person name="Gargeya S."/>
            <person name="Fitzgerald M."/>
            <person name="Haas B."/>
            <person name="Abouelleil A."/>
            <person name="Alvarado L."/>
            <person name="Arachchi H.M."/>
            <person name="Berlin A.M."/>
            <person name="Chapman S.B."/>
            <person name="Goldberg J."/>
            <person name="Griggs A."/>
            <person name="Gujja S."/>
            <person name="Hansen M."/>
            <person name="Howarth C."/>
            <person name="Imamovic A."/>
            <person name="Larimer J."/>
            <person name="McCowen C."/>
            <person name="Montmayeur A."/>
            <person name="Murphy C."/>
            <person name="Neiman D."/>
            <person name="Pearson M."/>
            <person name="Priest M."/>
            <person name="Roberts A."/>
            <person name="Saif S."/>
            <person name="Shea T."/>
            <person name="Sisk P."/>
            <person name="Sykes S."/>
            <person name="Wortman J."/>
            <person name="Nusbaum C."/>
            <person name="Birren B."/>
        </authorList>
    </citation>
    <scope>NUCLEOTIDE SEQUENCE [LARGE SCALE GENOMIC DNA]</scope>
    <source>
        <strain evidence="2 3">C-29</strain>
    </source>
</reference>
<dbReference type="Gene3D" id="2.40.128.130">
    <property type="entry name" value="Autotransporter beta-domain"/>
    <property type="match status" value="1"/>
</dbReference>
<accession>A0A067W622</accession>